<dbReference type="EMBL" id="ML119647">
    <property type="protein sequence ID" value="RPA87349.1"/>
    <property type="molecule type" value="Genomic_DNA"/>
</dbReference>
<proteinExistence type="predicted"/>
<sequence length="631" mass="70543">MVLAESKNRVGLGRALMNARGVSKNQSRRGQGTRSRNGLGPGGDGSVRYTTEIQKEYGSITEQAALDEFLATAELADTDFTAERMNYITVVHNSQQNPYLLTPEQEKSAIKKQNSARGNLTVPRRPAWDENTTPTELDRLERDSFLQWRRGLAELQQNLDLLMTPFERNLEMWRQLWRVIERSDLIVQIVDARNPLMFRSEDLERYVQEVDKKKRNLLLVNKADMMTYAQRKAWADYFEQEGIQYKFFSAHLAKEELEKAELEGVTESESEDEELAEEAAKKLDLKEGDQTEIEDERTRILKIDELEELFLSNTPDIEGMWPGLCDRKVTIGLVGYPNVGKSSTINALIGSKKVSVSATPGKTKHFQTIHLSPSVILCDCPGLVFPNFATTKAELVVNGILPIDQLREFTGPAALVAKRIPKDFLEAIYGIKIEVRPLDEGGTGIPTGEELLIAYAKARGFTKTSAGQPDESRAARYILKDMVNGKLLFVHPPPSDPPTDPKKFNEEHFTEEYLPAKRQTGALLTAAQHQALQDEAFASTSGSVDEDFVPLPVGQNTKNVDKQFFTKQAKSSSYVSSPFKGAYVPTGQTATGKPLSGRKARALLAAETGMTPEEVRRLTGTKKHFKGKRKM</sequence>
<feature type="compositionally biased region" description="Basic and acidic residues" evidence="6">
    <location>
        <begin position="278"/>
        <end position="289"/>
    </location>
</feature>
<evidence type="ECO:0000256" key="2">
    <source>
        <dbReference type="ARBA" id="ARBA00022490"/>
    </source>
</evidence>
<evidence type="ECO:0000256" key="1">
    <source>
        <dbReference type="ARBA" id="ARBA00004496"/>
    </source>
</evidence>
<dbReference type="PROSITE" id="PS51721">
    <property type="entry name" value="G_CP"/>
    <property type="match status" value="1"/>
</dbReference>
<protein>
    <submittedName>
        <fullName evidence="8">P-loop containing nucleoside triphosphate hydrolase protein</fullName>
    </submittedName>
</protein>
<feature type="region of interest" description="Disordered" evidence="6">
    <location>
        <begin position="14"/>
        <end position="48"/>
    </location>
</feature>
<dbReference type="GO" id="GO:0000054">
    <property type="term" value="P:ribosomal subunit export from nucleus"/>
    <property type="evidence" value="ECO:0007669"/>
    <property type="project" value="TreeGrafter"/>
</dbReference>
<dbReference type="InterPro" id="IPR043358">
    <property type="entry name" value="GNL1-like"/>
</dbReference>
<evidence type="ECO:0000259" key="7">
    <source>
        <dbReference type="PROSITE" id="PS51721"/>
    </source>
</evidence>
<dbReference type="AlphaFoldDB" id="A0A3N4IN90"/>
<evidence type="ECO:0000256" key="3">
    <source>
        <dbReference type="ARBA" id="ARBA00022741"/>
    </source>
</evidence>
<feature type="compositionally biased region" description="Acidic residues" evidence="6">
    <location>
        <begin position="264"/>
        <end position="277"/>
    </location>
</feature>
<dbReference type="GO" id="GO:0003924">
    <property type="term" value="F:GTPase activity"/>
    <property type="evidence" value="ECO:0007669"/>
    <property type="project" value="InterPro"/>
</dbReference>
<dbReference type="PANTHER" id="PTHR45709">
    <property type="entry name" value="LARGE SUBUNIT GTPASE 1 HOMOLOG-RELATED"/>
    <property type="match status" value="1"/>
</dbReference>
<evidence type="ECO:0000313" key="9">
    <source>
        <dbReference type="Proteomes" id="UP000275078"/>
    </source>
</evidence>
<dbReference type="InterPro" id="IPR030378">
    <property type="entry name" value="G_CP_dom"/>
</dbReference>
<feature type="domain" description="CP-type G" evidence="7">
    <location>
        <begin position="173"/>
        <end position="386"/>
    </location>
</feature>
<dbReference type="InterPro" id="IPR006073">
    <property type="entry name" value="GTP-bd"/>
</dbReference>
<dbReference type="SUPFAM" id="SSF52540">
    <property type="entry name" value="P-loop containing nucleoside triphosphate hydrolases"/>
    <property type="match status" value="1"/>
</dbReference>
<feature type="region of interest" description="Disordered" evidence="6">
    <location>
        <begin position="111"/>
        <end position="132"/>
    </location>
</feature>
<dbReference type="OrthoDB" id="61815at2759"/>
<dbReference type="STRING" id="1160509.A0A3N4IN90"/>
<evidence type="ECO:0000313" key="8">
    <source>
        <dbReference type="EMBL" id="RPA87349.1"/>
    </source>
</evidence>
<comment type="subcellular location">
    <subcellularLocation>
        <location evidence="1">Cytoplasm</location>
    </subcellularLocation>
</comment>
<evidence type="ECO:0000256" key="5">
    <source>
        <dbReference type="ARBA" id="ARBA00023134"/>
    </source>
</evidence>
<dbReference type="Pfam" id="PF01926">
    <property type="entry name" value="MMR_HSR1"/>
    <property type="match status" value="1"/>
</dbReference>
<feature type="compositionally biased region" description="Polar residues" evidence="6">
    <location>
        <begin position="23"/>
        <end position="36"/>
    </location>
</feature>
<keyword evidence="4 8" id="KW-0378">Hydrolase</keyword>
<dbReference type="GO" id="GO:0005829">
    <property type="term" value="C:cytosol"/>
    <property type="evidence" value="ECO:0007669"/>
    <property type="project" value="TreeGrafter"/>
</dbReference>
<dbReference type="Proteomes" id="UP000275078">
    <property type="component" value="Unassembled WGS sequence"/>
</dbReference>
<dbReference type="GO" id="GO:0005525">
    <property type="term" value="F:GTP binding"/>
    <property type="evidence" value="ECO:0007669"/>
    <property type="project" value="UniProtKB-KW"/>
</dbReference>
<evidence type="ECO:0000256" key="6">
    <source>
        <dbReference type="SAM" id="MobiDB-lite"/>
    </source>
</evidence>
<keyword evidence="9" id="KW-1185">Reference proteome</keyword>
<organism evidence="8 9">
    <name type="scientific">Ascobolus immersus RN42</name>
    <dbReference type="NCBI Taxonomy" id="1160509"/>
    <lineage>
        <taxon>Eukaryota</taxon>
        <taxon>Fungi</taxon>
        <taxon>Dikarya</taxon>
        <taxon>Ascomycota</taxon>
        <taxon>Pezizomycotina</taxon>
        <taxon>Pezizomycetes</taxon>
        <taxon>Pezizales</taxon>
        <taxon>Ascobolaceae</taxon>
        <taxon>Ascobolus</taxon>
    </lineage>
</organism>
<dbReference type="InterPro" id="IPR027417">
    <property type="entry name" value="P-loop_NTPase"/>
</dbReference>
<keyword evidence="2" id="KW-0963">Cytoplasm</keyword>
<feature type="region of interest" description="Disordered" evidence="6">
    <location>
        <begin position="262"/>
        <end position="290"/>
    </location>
</feature>
<evidence type="ECO:0000256" key="4">
    <source>
        <dbReference type="ARBA" id="ARBA00022801"/>
    </source>
</evidence>
<accession>A0A3N4IN90</accession>
<dbReference type="Gene3D" id="3.40.50.300">
    <property type="entry name" value="P-loop containing nucleotide triphosphate hydrolases"/>
    <property type="match status" value="1"/>
</dbReference>
<dbReference type="CDD" id="cd01857">
    <property type="entry name" value="HSR1_MMR1"/>
    <property type="match status" value="1"/>
</dbReference>
<gene>
    <name evidence="8" type="ORF">BJ508DRAFT_203526</name>
</gene>
<name>A0A3N4IN90_ASCIM</name>
<keyword evidence="3" id="KW-0547">Nucleotide-binding</keyword>
<reference evidence="8 9" key="1">
    <citation type="journal article" date="2018" name="Nat. Ecol. Evol.">
        <title>Pezizomycetes genomes reveal the molecular basis of ectomycorrhizal truffle lifestyle.</title>
        <authorList>
            <person name="Murat C."/>
            <person name="Payen T."/>
            <person name="Noel B."/>
            <person name="Kuo A."/>
            <person name="Morin E."/>
            <person name="Chen J."/>
            <person name="Kohler A."/>
            <person name="Krizsan K."/>
            <person name="Balestrini R."/>
            <person name="Da Silva C."/>
            <person name="Montanini B."/>
            <person name="Hainaut M."/>
            <person name="Levati E."/>
            <person name="Barry K.W."/>
            <person name="Belfiori B."/>
            <person name="Cichocki N."/>
            <person name="Clum A."/>
            <person name="Dockter R.B."/>
            <person name="Fauchery L."/>
            <person name="Guy J."/>
            <person name="Iotti M."/>
            <person name="Le Tacon F."/>
            <person name="Lindquist E.A."/>
            <person name="Lipzen A."/>
            <person name="Malagnac F."/>
            <person name="Mello A."/>
            <person name="Molinier V."/>
            <person name="Miyauchi S."/>
            <person name="Poulain J."/>
            <person name="Riccioni C."/>
            <person name="Rubini A."/>
            <person name="Sitrit Y."/>
            <person name="Splivallo R."/>
            <person name="Traeger S."/>
            <person name="Wang M."/>
            <person name="Zifcakova L."/>
            <person name="Wipf D."/>
            <person name="Zambonelli A."/>
            <person name="Paolocci F."/>
            <person name="Nowrousian M."/>
            <person name="Ottonello S."/>
            <person name="Baldrian P."/>
            <person name="Spatafora J.W."/>
            <person name="Henrissat B."/>
            <person name="Nagy L.G."/>
            <person name="Aury J.M."/>
            <person name="Wincker P."/>
            <person name="Grigoriev I.V."/>
            <person name="Bonfante P."/>
            <person name="Martin F.M."/>
        </authorList>
    </citation>
    <scope>NUCLEOTIDE SEQUENCE [LARGE SCALE GENOMIC DNA]</scope>
    <source>
        <strain evidence="8 9">RN42</strain>
    </source>
</reference>
<dbReference type="PANTHER" id="PTHR45709:SF2">
    <property type="entry name" value="LARGE SUBUNIT GTPASE 1 HOMOLOG"/>
    <property type="match status" value="1"/>
</dbReference>
<keyword evidence="5" id="KW-0342">GTP-binding</keyword>